<dbReference type="Proteomes" id="UP001482620">
    <property type="component" value="Unassembled WGS sequence"/>
</dbReference>
<feature type="region of interest" description="Disordered" evidence="1">
    <location>
        <begin position="1"/>
        <end position="27"/>
    </location>
</feature>
<dbReference type="EMBL" id="JAHRIQ010039547">
    <property type="protein sequence ID" value="MEQ2234376.1"/>
    <property type="molecule type" value="Genomic_DNA"/>
</dbReference>
<keyword evidence="3" id="KW-1185">Reference proteome</keyword>
<feature type="compositionally biased region" description="Polar residues" evidence="1">
    <location>
        <begin position="1"/>
        <end position="15"/>
    </location>
</feature>
<sequence length="141" mass="15540">MEHNDSQGSNDTIKITPQFAPHFKPKGDSLRTLSLSRGGSVESLPARSQCVASSDSKRMSADLSELEPTMQFAPAARTQYKRGHRKTASFGTILDVPKIVVTGITGPLGFPVIGKSLPWLSFQLTWFFHLCQSKLYLFIPT</sequence>
<comment type="caution">
    <text evidence="2">The sequence shown here is derived from an EMBL/GenBank/DDBJ whole genome shotgun (WGS) entry which is preliminary data.</text>
</comment>
<reference evidence="2 3" key="1">
    <citation type="submission" date="2021-06" db="EMBL/GenBank/DDBJ databases">
        <authorList>
            <person name="Palmer J.M."/>
        </authorList>
    </citation>
    <scope>NUCLEOTIDE SEQUENCE [LARGE SCALE GENOMIC DNA]</scope>
    <source>
        <strain evidence="3">if_2019</strain>
        <tissue evidence="2">Muscle</tissue>
    </source>
</reference>
<evidence type="ECO:0000256" key="1">
    <source>
        <dbReference type="SAM" id="MobiDB-lite"/>
    </source>
</evidence>
<accession>A0ABV0TNK3</accession>
<organism evidence="2 3">
    <name type="scientific">Ilyodon furcidens</name>
    <name type="common">goldbreast splitfin</name>
    <dbReference type="NCBI Taxonomy" id="33524"/>
    <lineage>
        <taxon>Eukaryota</taxon>
        <taxon>Metazoa</taxon>
        <taxon>Chordata</taxon>
        <taxon>Craniata</taxon>
        <taxon>Vertebrata</taxon>
        <taxon>Euteleostomi</taxon>
        <taxon>Actinopterygii</taxon>
        <taxon>Neopterygii</taxon>
        <taxon>Teleostei</taxon>
        <taxon>Neoteleostei</taxon>
        <taxon>Acanthomorphata</taxon>
        <taxon>Ovalentaria</taxon>
        <taxon>Atherinomorphae</taxon>
        <taxon>Cyprinodontiformes</taxon>
        <taxon>Goodeidae</taxon>
        <taxon>Ilyodon</taxon>
    </lineage>
</organism>
<evidence type="ECO:0000313" key="3">
    <source>
        <dbReference type="Proteomes" id="UP001482620"/>
    </source>
</evidence>
<proteinExistence type="predicted"/>
<name>A0ABV0TNK3_9TELE</name>
<protein>
    <submittedName>
        <fullName evidence="2">Uncharacterized protein</fullName>
    </submittedName>
</protein>
<gene>
    <name evidence="2" type="ORF">ILYODFUR_031217</name>
</gene>
<evidence type="ECO:0000313" key="2">
    <source>
        <dbReference type="EMBL" id="MEQ2234376.1"/>
    </source>
</evidence>